<dbReference type="RefSeq" id="WP_011471284.1">
    <property type="nucleotide sequence ID" value="NC_007925.1"/>
</dbReference>
<evidence type="ECO:0000256" key="5">
    <source>
        <dbReference type="ARBA" id="ARBA00022801"/>
    </source>
</evidence>
<feature type="domain" description="PIN" evidence="9">
    <location>
        <begin position="2"/>
        <end position="123"/>
    </location>
</feature>
<dbReference type="eggNOG" id="COG1487">
    <property type="taxonomic scope" value="Bacteria"/>
</dbReference>
<keyword evidence="5 8" id="KW-0378">Hydrolase</keyword>
<name>Q21B60_RHOPB</name>
<dbReference type="Gene3D" id="3.40.50.1010">
    <property type="entry name" value="5'-nuclease"/>
    <property type="match status" value="1"/>
</dbReference>
<accession>Q21B60</accession>
<sequence length="139" mass="15103">MIVLDTNVVSEGLRPKPNLGVRDWLDTQPADALFICAPVLAEIRFGIERLDAGVQRQTLLAWAARLESETFFDHILPFDAAAATIYGRIAAQRQSAGRPIGIVDCMIAAIALAHQAAVATRDRYGFDGLGLTVINPFEI</sequence>
<dbReference type="Pfam" id="PF01850">
    <property type="entry name" value="PIN"/>
    <property type="match status" value="1"/>
</dbReference>
<dbReference type="KEGG" id="rpc:RPC_0805"/>
<evidence type="ECO:0000259" key="9">
    <source>
        <dbReference type="Pfam" id="PF01850"/>
    </source>
</evidence>
<dbReference type="InterPro" id="IPR022907">
    <property type="entry name" value="VapC_family"/>
</dbReference>
<dbReference type="AlphaFoldDB" id="Q21B60"/>
<evidence type="ECO:0000256" key="2">
    <source>
        <dbReference type="ARBA" id="ARBA00022649"/>
    </source>
</evidence>
<dbReference type="GO" id="GO:0090729">
    <property type="term" value="F:toxin activity"/>
    <property type="evidence" value="ECO:0007669"/>
    <property type="project" value="UniProtKB-KW"/>
</dbReference>
<organism evidence="10">
    <name type="scientific">Rhodopseudomonas palustris (strain BisB18)</name>
    <dbReference type="NCBI Taxonomy" id="316056"/>
    <lineage>
        <taxon>Bacteria</taxon>
        <taxon>Pseudomonadati</taxon>
        <taxon>Pseudomonadota</taxon>
        <taxon>Alphaproteobacteria</taxon>
        <taxon>Hyphomicrobiales</taxon>
        <taxon>Nitrobacteraceae</taxon>
        <taxon>Rhodopseudomonas</taxon>
    </lineage>
</organism>
<dbReference type="HAMAP" id="MF_00265">
    <property type="entry name" value="VapC_Nob1"/>
    <property type="match status" value="1"/>
</dbReference>
<feature type="binding site" evidence="8">
    <location>
        <position position="5"/>
    </location>
    <ligand>
        <name>Mg(2+)</name>
        <dbReference type="ChEBI" id="CHEBI:18420"/>
    </ligand>
</feature>
<keyword evidence="4 8" id="KW-0479">Metal-binding</keyword>
<evidence type="ECO:0000256" key="3">
    <source>
        <dbReference type="ARBA" id="ARBA00022722"/>
    </source>
</evidence>
<evidence type="ECO:0000256" key="4">
    <source>
        <dbReference type="ARBA" id="ARBA00022723"/>
    </source>
</evidence>
<dbReference type="GO" id="GO:0004540">
    <property type="term" value="F:RNA nuclease activity"/>
    <property type="evidence" value="ECO:0007669"/>
    <property type="project" value="InterPro"/>
</dbReference>
<dbReference type="GO" id="GO:0016787">
    <property type="term" value="F:hydrolase activity"/>
    <property type="evidence" value="ECO:0007669"/>
    <property type="project" value="UniProtKB-KW"/>
</dbReference>
<dbReference type="STRING" id="316056.RPC_0805"/>
<dbReference type="HOGENOM" id="CLU_118482_8_2_5"/>
<dbReference type="InterPro" id="IPR029060">
    <property type="entry name" value="PIN-like_dom_sf"/>
</dbReference>
<reference evidence="10" key="1">
    <citation type="submission" date="2006-03" db="EMBL/GenBank/DDBJ databases">
        <title>Complete sequence of Rhodopseudomonas palustris BisB18.</title>
        <authorList>
            <consortium name="US DOE Joint Genome Institute"/>
            <person name="Copeland A."/>
            <person name="Lucas S."/>
            <person name="Lapidus A."/>
            <person name="Barry K."/>
            <person name="Detter J.C."/>
            <person name="Glavina del Rio T."/>
            <person name="Hammon N."/>
            <person name="Israni S."/>
            <person name="Dalin E."/>
            <person name="Tice H."/>
            <person name="Pitluck S."/>
            <person name="Chain P."/>
            <person name="Malfatti S."/>
            <person name="Shin M."/>
            <person name="Vergez L."/>
            <person name="Schmutz J."/>
            <person name="Larimer F."/>
            <person name="Land M."/>
            <person name="Hauser L."/>
            <person name="Pelletier D.A."/>
            <person name="Kyrpides N."/>
            <person name="Anderson I."/>
            <person name="Oda Y."/>
            <person name="Harwood C.S."/>
            <person name="Richardson P."/>
        </authorList>
    </citation>
    <scope>NUCLEOTIDE SEQUENCE [LARGE SCALE GENOMIC DNA]</scope>
    <source>
        <strain evidence="10">BisB18</strain>
    </source>
</reference>
<dbReference type="InterPro" id="IPR050556">
    <property type="entry name" value="Type_II_TA_system_RNase"/>
</dbReference>
<protein>
    <recommendedName>
        <fullName evidence="8">Ribonuclease VapC</fullName>
        <shortName evidence="8">RNase VapC</shortName>
        <ecNumber evidence="8">3.1.-.-</ecNumber>
    </recommendedName>
    <alternativeName>
        <fullName evidence="8">Toxin VapC</fullName>
    </alternativeName>
</protein>
<dbReference type="PANTHER" id="PTHR33653">
    <property type="entry name" value="RIBONUCLEASE VAPC2"/>
    <property type="match status" value="1"/>
</dbReference>
<keyword evidence="3 8" id="KW-0540">Nuclease</keyword>
<evidence type="ECO:0000256" key="8">
    <source>
        <dbReference type="HAMAP-Rule" id="MF_00265"/>
    </source>
</evidence>
<proteinExistence type="inferred from homology"/>
<dbReference type="CDD" id="cd18731">
    <property type="entry name" value="PIN_NgFitB-like"/>
    <property type="match status" value="1"/>
</dbReference>
<dbReference type="EMBL" id="CP000301">
    <property type="protein sequence ID" value="ABD86376.1"/>
    <property type="molecule type" value="Genomic_DNA"/>
</dbReference>
<evidence type="ECO:0000256" key="1">
    <source>
        <dbReference type="ARBA" id="ARBA00001946"/>
    </source>
</evidence>
<dbReference type="InterPro" id="IPR002716">
    <property type="entry name" value="PIN_dom"/>
</dbReference>
<comment type="cofactor">
    <cofactor evidence="1 8">
        <name>Mg(2+)</name>
        <dbReference type="ChEBI" id="CHEBI:18420"/>
    </cofactor>
</comment>
<evidence type="ECO:0000313" key="10">
    <source>
        <dbReference type="EMBL" id="ABD86376.1"/>
    </source>
</evidence>
<dbReference type="GO" id="GO:0000287">
    <property type="term" value="F:magnesium ion binding"/>
    <property type="evidence" value="ECO:0007669"/>
    <property type="project" value="UniProtKB-UniRule"/>
</dbReference>
<gene>
    <name evidence="8" type="primary">vapC</name>
    <name evidence="10" type="ordered locus">RPC_0805</name>
</gene>
<comment type="similarity">
    <text evidence="7 8">Belongs to the PINc/VapC protein family.</text>
</comment>
<keyword evidence="2 8" id="KW-1277">Toxin-antitoxin system</keyword>
<keyword evidence="8" id="KW-0800">Toxin</keyword>
<comment type="function">
    <text evidence="8">Toxic component of a toxin-antitoxin (TA) system. An RNase.</text>
</comment>
<dbReference type="SUPFAM" id="SSF88723">
    <property type="entry name" value="PIN domain-like"/>
    <property type="match status" value="1"/>
</dbReference>
<keyword evidence="6 8" id="KW-0460">Magnesium</keyword>
<dbReference type="PANTHER" id="PTHR33653:SF1">
    <property type="entry name" value="RIBONUCLEASE VAPC2"/>
    <property type="match status" value="1"/>
</dbReference>
<evidence type="ECO:0000256" key="7">
    <source>
        <dbReference type="ARBA" id="ARBA00038093"/>
    </source>
</evidence>
<feature type="binding site" evidence="8">
    <location>
        <position position="104"/>
    </location>
    <ligand>
        <name>Mg(2+)</name>
        <dbReference type="ChEBI" id="CHEBI:18420"/>
    </ligand>
</feature>
<dbReference type="EC" id="3.1.-.-" evidence="8"/>
<evidence type="ECO:0000256" key="6">
    <source>
        <dbReference type="ARBA" id="ARBA00022842"/>
    </source>
</evidence>